<dbReference type="EMBL" id="JAVDXX010000001">
    <property type="protein sequence ID" value="MDR7292873.1"/>
    <property type="molecule type" value="Genomic_DNA"/>
</dbReference>
<feature type="domain" description="Antitoxin SocA-like Panacea" evidence="1">
    <location>
        <begin position="30"/>
        <end position="119"/>
    </location>
</feature>
<gene>
    <name evidence="2" type="ORF">J2S67_000141</name>
</gene>
<dbReference type="Pfam" id="PF13274">
    <property type="entry name" value="SocA_Panacea"/>
    <property type="match status" value="1"/>
</dbReference>
<comment type="caution">
    <text evidence="2">The sequence shown here is derived from an EMBL/GenBank/DDBJ whole genome shotgun (WGS) entry which is preliminary data.</text>
</comment>
<dbReference type="RefSeq" id="WP_239445900.1">
    <property type="nucleotide sequence ID" value="NZ_JAKRCW010000001.1"/>
</dbReference>
<evidence type="ECO:0000259" key="1">
    <source>
        <dbReference type="Pfam" id="PF13274"/>
    </source>
</evidence>
<dbReference type="Proteomes" id="UP001180715">
    <property type="component" value="Unassembled WGS sequence"/>
</dbReference>
<name>A0ABU1YWY4_9MICC</name>
<proteinExistence type="predicted"/>
<evidence type="ECO:0000313" key="2">
    <source>
        <dbReference type="EMBL" id="MDR7292873.1"/>
    </source>
</evidence>
<reference evidence="2" key="1">
    <citation type="submission" date="2023-07" db="EMBL/GenBank/DDBJ databases">
        <title>Sequencing the genomes of 1000 actinobacteria strains.</title>
        <authorList>
            <person name="Klenk H.-P."/>
        </authorList>
    </citation>
    <scope>NUCLEOTIDE SEQUENCE</scope>
    <source>
        <strain evidence="2">DSM 13068</strain>
    </source>
</reference>
<accession>A0ABU1YWY4</accession>
<dbReference type="InterPro" id="IPR025272">
    <property type="entry name" value="SocA_Panacea"/>
</dbReference>
<evidence type="ECO:0000313" key="3">
    <source>
        <dbReference type="Proteomes" id="UP001180715"/>
    </source>
</evidence>
<protein>
    <submittedName>
        <fullName evidence="2">Phage-associated protein</fullName>
    </submittedName>
</protein>
<keyword evidence="3" id="KW-1185">Reference proteome</keyword>
<sequence>MDYLWQFISWTTRREADEALAPSITNMKAQKLAYLAESLYGHLESRDLSAGAFQAWEHGPAQPELYRAIKSRVGDNPAAPLPPFSGGNALSKDIEEIYEGVWDNFGGMTANQLRNFTHTYGPYDRHYRRDVRDIDIPKDEIHEAWPEFINGLHIFERSPEMRRRVVALAKLPRTVASSPMSGIHGEIVHDVLVGPCVES</sequence>
<organism evidence="2 3">
    <name type="scientific">Pseudoglutamicibacter albus</name>
    <dbReference type="NCBI Taxonomy" id="98671"/>
    <lineage>
        <taxon>Bacteria</taxon>
        <taxon>Bacillati</taxon>
        <taxon>Actinomycetota</taxon>
        <taxon>Actinomycetes</taxon>
        <taxon>Micrococcales</taxon>
        <taxon>Micrococcaceae</taxon>
        <taxon>Pseudoglutamicibacter</taxon>
    </lineage>
</organism>